<organism evidence="2 4">
    <name type="scientific">Vibrio aestuarianus</name>
    <dbReference type="NCBI Taxonomy" id="28171"/>
    <lineage>
        <taxon>Bacteria</taxon>
        <taxon>Pseudomonadati</taxon>
        <taxon>Pseudomonadota</taxon>
        <taxon>Gammaproteobacteria</taxon>
        <taxon>Vibrionales</taxon>
        <taxon>Vibrionaceae</taxon>
        <taxon>Vibrio</taxon>
    </lineage>
</organism>
<comment type="caution">
    <text evidence="2">The sequence shown here is derived from an EMBL/GenBank/DDBJ whole genome shotgun (WGS) entry which is preliminary data.</text>
</comment>
<protein>
    <submittedName>
        <fullName evidence="2">Uncharacterized protein</fullName>
    </submittedName>
</protein>
<dbReference type="EMBL" id="CALYLK010000140">
    <property type="protein sequence ID" value="CAH8241837.1"/>
    <property type="molecule type" value="Genomic_DNA"/>
</dbReference>
<gene>
    <name evidence="2" type="ORF">VAE063_1000017</name>
    <name evidence="3" type="ORF">VAE063_990020</name>
</gene>
<dbReference type="RefSeq" id="WP_168524121.1">
    <property type="nucleotide sequence ID" value="NZ_CALYLA010000024.1"/>
</dbReference>
<name>A0ABM9FH92_9VIBR</name>
<proteinExistence type="predicted"/>
<dbReference type="Proteomes" id="UP001152658">
    <property type="component" value="Unassembled WGS sequence"/>
</dbReference>
<reference evidence="2" key="1">
    <citation type="submission" date="2022-06" db="EMBL/GenBank/DDBJ databases">
        <authorList>
            <person name="Goudenege D."/>
            <person name="Le Roux F."/>
        </authorList>
    </citation>
    <scope>NUCLEOTIDE SEQUENCE</scope>
    <source>
        <strain evidence="2">12-063</strain>
    </source>
</reference>
<feature type="transmembrane region" description="Helical" evidence="1">
    <location>
        <begin position="31"/>
        <end position="51"/>
    </location>
</feature>
<dbReference type="EMBL" id="CALYLK010000001">
    <property type="protein sequence ID" value="CAH8188027.1"/>
    <property type="molecule type" value="Genomic_DNA"/>
</dbReference>
<evidence type="ECO:0000256" key="1">
    <source>
        <dbReference type="SAM" id="Phobius"/>
    </source>
</evidence>
<keyword evidence="1" id="KW-1133">Transmembrane helix</keyword>
<accession>A0ABM9FH92</accession>
<keyword evidence="4" id="KW-1185">Reference proteome</keyword>
<evidence type="ECO:0000313" key="3">
    <source>
        <dbReference type="EMBL" id="CAH8241837.1"/>
    </source>
</evidence>
<keyword evidence="1" id="KW-0472">Membrane</keyword>
<evidence type="ECO:0000313" key="2">
    <source>
        <dbReference type="EMBL" id="CAH8188027.1"/>
    </source>
</evidence>
<evidence type="ECO:0000313" key="4">
    <source>
        <dbReference type="Proteomes" id="UP001152658"/>
    </source>
</evidence>
<keyword evidence="1" id="KW-0812">Transmembrane</keyword>
<sequence length="92" mass="10145">MSDQSTKAEVIAKSVEKISDSRGLEAIGNGLGLGIMALAFFMFMPMLMLASKWDGKLHEQKQCFEIKELEGVAYKLNTCTGEIEKIDSSKPE</sequence>